<dbReference type="EMBL" id="LATX01001400">
    <property type="protein sequence ID" value="KTB42006.1"/>
    <property type="molecule type" value="Genomic_DNA"/>
</dbReference>
<reference evidence="2 3" key="1">
    <citation type="submission" date="2015-12" db="EMBL/GenBank/DDBJ databases">
        <title>Draft genome sequence of Moniliophthora roreri, the causal agent of frosty pod rot of cacao.</title>
        <authorList>
            <person name="Aime M.C."/>
            <person name="Diaz-Valderrama J.R."/>
            <person name="Kijpornyongpan T."/>
            <person name="Phillips-Mora W."/>
        </authorList>
    </citation>
    <scope>NUCLEOTIDE SEQUENCE [LARGE SCALE GENOMIC DNA]</scope>
    <source>
        <strain evidence="2 3">MCA 2952</strain>
    </source>
</reference>
<dbReference type="GO" id="GO:0008168">
    <property type="term" value="F:methyltransferase activity"/>
    <property type="evidence" value="ECO:0007669"/>
    <property type="project" value="UniProtKB-KW"/>
</dbReference>
<accession>A0A0W0G085</accession>
<dbReference type="PANTHER" id="PTHR43861">
    <property type="entry name" value="TRANS-ACONITATE 2-METHYLTRANSFERASE-RELATED"/>
    <property type="match status" value="1"/>
</dbReference>
<feature type="domain" description="Methyltransferase" evidence="1">
    <location>
        <begin position="42"/>
        <end position="143"/>
    </location>
</feature>
<name>A0A0W0G085_MONRR</name>
<dbReference type="CDD" id="cd02440">
    <property type="entry name" value="AdoMet_MTases"/>
    <property type="match status" value="1"/>
</dbReference>
<dbReference type="Pfam" id="PF13847">
    <property type="entry name" value="Methyltransf_31"/>
    <property type="match status" value="1"/>
</dbReference>
<evidence type="ECO:0000313" key="2">
    <source>
        <dbReference type="EMBL" id="KTB42006.1"/>
    </source>
</evidence>
<proteinExistence type="predicted"/>
<keyword evidence="2" id="KW-0489">Methyltransferase</keyword>
<comment type="caution">
    <text evidence="2">The sequence shown here is derived from an EMBL/GenBank/DDBJ whole genome shotgun (WGS) entry which is preliminary data.</text>
</comment>
<dbReference type="InterPro" id="IPR025714">
    <property type="entry name" value="Methyltranfer_dom"/>
</dbReference>
<dbReference type="PANTHER" id="PTHR43861:SF1">
    <property type="entry name" value="TRANS-ACONITATE 2-METHYLTRANSFERASE"/>
    <property type="match status" value="1"/>
</dbReference>
<evidence type="ECO:0000259" key="1">
    <source>
        <dbReference type="Pfam" id="PF13847"/>
    </source>
</evidence>
<keyword evidence="2" id="KW-0808">Transferase</keyword>
<protein>
    <submittedName>
        <fullName evidence="2">Putative S-adenosyl-L-methionine-dependent methyltransferase</fullName>
    </submittedName>
</protein>
<dbReference type="Gene3D" id="3.40.50.150">
    <property type="entry name" value="Vaccinia Virus protein VP39"/>
    <property type="match status" value="1"/>
</dbReference>
<dbReference type="InterPro" id="IPR029063">
    <property type="entry name" value="SAM-dependent_MTases_sf"/>
</dbReference>
<dbReference type="AlphaFoldDB" id="A0A0W0G085"/>
<dbReference type="SUPFAM" id="SSF53335">
    <property type="entry name" value="S-adenosyl-L-methionine-dependent methyltransferases"/>
    <property type="match status" value="1"/>
</dbReference>
<gene>
    <name evidence="2" type="ORF">WG66_5425</name>
</gene>
<evidence type="ECO:0000313" key="3">
    <source>
        <dbReference type="Proteomes" id="UP000054988"/>
    </source>
</evidence>
<dbReference type="eggNOG" id="ENOG502RZIN">
    <property type="taxonomic scope" value="Eukaryota"/>
</dbReference>
<dbReference type="GO" id="GO:0032259">
    <property type="term" value="P:methylation"/>
    <property type="evidence" value="ECO:0007669"/>
    <property type="project" value="UniProtKB-KW"/>
</dbReference>
<organism evidence="2 3">
    <name type="scientific">Moniliophthora roreri</name>
    <name type="common">Frosty pod rot fungus</name>
    <name type="synonym">Monilia roreri</name>
    <dbReference type="NCBI Taxonomy" id="221103"/>
    <lineage>
        <taxon>Eukaryota</taxon>
        <taxon>Fungi</taxon>
        <taxon>Dikarya</taxon>
        <taxon>Basidiomycota</taxon>
        <taxon>Agaricomycotina</taxon>
        <taxon>Agaricomycetes</taxon>
        <taxon>Agaricomycetidae</taxon>
        <taxon>Agaricales</taxon>
        <taxon>Marasmiineae</taxon>
        <taxon>Marasmiaceae</taxon>
        <taxon>Moniliophthora</taxon>
    </lineage>
</organism>
<dbReference type="Proteomes" id="UP000054988">
    <property type="component" value="Unassembled WGS sequence"/>
</dbReference>
<sequence>MSSTEAPDKSGWSASQYNETASFVYSAAYTSPVLELLSARPSERIIDFGCGSAEITLELEEIVGSSGYVVGVDSSESMIEKAKQNGLKNAFVADIQALSKIPGVSEEKFDAVFTNAALHWCKRDPEGVIKSARSLLKPGGRFVGEMGGWMNCTGVRSALHLVMKRRGYNSAELDPWFFPSPEEYSKLLQSQGFKVTHISLTPRFTLLAKGMMSWLQLFVRNSWLRDFDETEVNDILKEVEDICRIDCQDGDGNWANMYVRLRFVAVLQ</sequence>